<evidence type="ECO:0000313" key="1">
    <source>
        <dbReference type="EMBL" id="MPC57613.1"/>
    </source>
</evidence>
<proteinExistence type="predicted"/>
<dbReference type="AlphaFoldDB" id="A0A5B7GJJ8"/>
<dbReference type="EMBL" id="VSRR010014928">
    <property type="protein sequence ID" value="MPC57613.1"/>
    <property type="molecule type" value="Genomic_DNA"/>
</dbReference>
<comment type="caution">
    <text evidence="1">The sequence shown here is derived from an EMBL/GenBank/DDBJ whole genome shotgun (WGS) entry which is preliminary data.</text>
</comment>
<name>A0A5B7GJJ8_PORTR</name>
<gene>
    <name evidence="1" type="ORF">E2C01_051597</name>
</gene>
<organism evidence="1 2">
    <name type="scientific">Portunus trituberculatus</name>
    <name type="common">Swimming crab</name>
    <name type="synonym">Neptunus trituberculatus</name>
    <dbReference type="NCBI Taxonomy" id="210409"/>
    <lineage>
        <taxon>Eukaryota</taxon>
        <taxon>Metazoa</taxon>
        <taxon>Ecdysozoa</taxon>
        <taxon>Arthropoda</taxon>
        <taxon>Crustacea</taxon>
        <taxon>Multicrustacea</taxon>
        <taxon>Malacostraca</taxon>
        <taxon>Eumalacostraca</taxon>
        <taxon>Eucarida</taxon>
        <taxon>Decapoda</taxon>
        <taxon>Pleocyemata</taxon>
        <taxon>Brachyura</taxon>
        <taxon>Eubrachyura</taxon>
        <taxon>Portunoidea</taxon>
        <taxon>Portunidae</taxon>
        <taxon>Portuninae</taxon>
        <taxon>Portunus</taxon>
    </lineage>
</organism>
<accession>A0A5B7GJJ8</accession>
<evidence type="ECO:0000313" key="2">
    <source>
        <dbReference type="Proteomes" id="UP000324222"/>
    </source>
</evidence>
<protein>
    <submittedName>
        <fullName evidence="1">Uncharacterized protein</fullName>
    </submittedName>
</protein>
<reference evidence="1 2" key="1">
    <citation type="submission" date="2019-05" db="EMBL/GenBank/DDBJ databases">
        <title>Another draft genome of Portunus trituberculatus and its Hox gene families provides insights of decapod evolution.</title>
        <authorList>
            <person name="Jeong J.-H."/>
            <person name="Song I."/>
            <person name="Kim S."/>
            <person name="Choi T."/>
            <person name="Kim D."/>
            <person name="Ryu S."/>
            <person name="Kim W."/>
        </authorList>
    </citation>
    <scope>NUCLEOTIDE SEQUENCE [LARGE SCALE GENOMIC DNA]</scope>
    <source>
        <tissue evidence="1">Muscle</tissue>
    </source>
</reference>
<keyword evidence="2" id="KW-1185">Reference proteome</keyword>
<sequence length="66" mass="7297">MVSADKTTLSFLLHNLSPSPCSSVYRFSGCIGSHLYSVVRNFRVWDIVVYSHQGFEKATSLSLVSA</sequence>
<dbReference type="Proteomes" id="UP000324222">
    <property type="component" value="Unassembled WGS sequence"/>
</dbReference>